<dbReference type="InterPro" id="IPR003382">
    <property type="entry name" value="Flavoprotein"/>
</dbReference>
<comment type="pathway">
    <text evidence="3 4">Cofactor biosynthesis; coenzyme A biosynthesis; CoA from (R)-pantothenate: step 2/5.</text>
</comment>
<dbReference type="GO" id="GO:0015937">
    <property type="term" value="P:coenzyme A biosynthetic process"/>
    <property type="evidence" value="ECO:0007669"/>
    <property type="project" value="UniProtKB-UniRule"/>
</dbReference>
<dbReference type="PANTHER" id="PTHR14359:SF6">
    <property type="entry name" value="PHOSPHOPANTOTHENOYLCYSTEINE DECARBOXYLASE"/>
    <property type="match status" value="1"/>
</dbReference>
<comment type="catalytic activity">
    <reaction evidence="3 4">
        <text>(R)-4'-phosphopantothenate + L-cysteine + CTP = N-[(R)-4-phosphopantothenoyl]-L-cysteine + CMP + diphosphate + H(+)</text>
        <dbReference type="Rhea" id="RHEA:19397"/>
        <dbReference type="ChEBI" id="CHEBI:10986"/>
        <dbReference type="ChEBI" id="CHEBI:15378"/>
        <dbReference type="ChEBI" id="CHEBI:33019"/>
        <dbReference type="ChEBI" id="CHEBI:35235"/>
        <dbReference type="ChEBI" id="CHEBI:37563"/>
        <dbReference type="ChEBI" id="CHEBI:59458"/>
        <dbReference type="ChEBI" id="CHEBI:60377"/>
        <dbReference type="EC" id="6.3.2.5"/>
    </reaction>
</comment>
<dbReference type="KEGG" id="mbd:MEBOL_007839"/>
<keyword evidence="1 3" id="KW-0210">Decarboxylase</keyword>
<feature type="region of interest" description="Phosphopantothenate--cysteine ligase" evidence="3">
    <location>
        <begin position="209"/>
        <end position="423"/>
    </location>
</feature>
<dbReference type="Gene3D" id="3.40.50.1950">
    <property type="entry name" value="Flavin prenyltransferase-like"/>
    <property type="match status" value="1"/>
</dbReference>
<dbReference type="PANTHER" id="PTHR14359">
    <property type="entry name" value="HOMO-OLIGOMERIC FLAVIN CONTAINING CYS DECARBOXYLASE FAMILY"/>
    <property type="match status" value="1"/>
</dbReference>
<dbReference type="SUPFAM" id="SSF102645">
    <property type="entry name" value="CoaB-like"/>
    <property type="match status" value="1"/>
</dbReference>
<comment type="similarity">
    <text evidence="3 4">In the C-terminal section; belongs to the PPC synthetase family.</text>
</comment>
<feature type="active site" description="Proton donor" evidence="3">
    <location>
        <position position="177"/>
    </location>
</feature>
<organism evidence="7 8">
    <name type="scientific">Melittangium boletus DSM 14713</name>
    <dbReference type="NCBI Taxonomy" id="1294270"/>
    <lineage>
        <taxon>Bacteria</taxon>
        <taxon>Pseudomonadati</taxon>
        <taxon>Myxococcota</taxon>
        <taxon>Myxococcia</taxon>
        <taxon>Myxococcales</taxon>
        <taxon>Cystobacterineae</taxon>
        <taxon>Archangiaceae</taxon>
        <taxon>Melittangium</taxon>
    </lineage>
</organism>
<evidence type="ECO:0000313" key="7">
    <source>
        <dbReference type="EMBL" id="ATB34338.1"/>
    </source>
</evidence>
<dbReference type="GO" id="GO:0071513">
    <property type="term" value="C:phosphopantothenoylcysteine decarboxylase complex"/>
    <property type="evidence" value="ECO:0007669"/>
    <property type="project" value="TreeGrafter"/>
</dbReference>
<feature type="binding site" evidence="3">
    <location>
        <position position="345"/>
    </location>
    <ligand>
        <name>CTP</name>
        <dbReference type="ChEBI" id="CHEBI:37563"/>
    </ligand>
</feature>
<comment type="catalytic activity">
    <reaction evidence="3 4">
        <text>N-[(R)-4-phosphopantothenoyl]-L-cysteine + H(+) = (R)-4'-phosphopantetheine + CO2</text>
        <dbReference type="Rhea" id="RHEA:16793"/>
        <dbReference type="ChEBI" id="CHEBI:15378"/>
        <dbReference type="ChEBI" id="CHEBI:16526"/>
        <dbReference type="ChEBI" id="CHEBI:59458"/>
        <dbReference type="ChEBI" id="CHEBI:61723"/>
        <dbReference type="EC" id="4.1.1.36"/>
    </reaction>
</comment>
<keyword evidence="3" id="KW-0511">Multifunctional enzyme</keyword>
<dbReference type="InterPro" id="IPR005252">
    <property type="entry name" value="CoaBC"/>
</dbReference>
<evidence type="ECO:0000259" key="6">
    <source>
        <dbReference type="Pfam" id="PF04127"/>
    </source>
</evidence>
<dbReference type="GO" id="GO:0004633">
    <property type="term" value="F:phosphopantothenoylcysteine decarboxylase activity"/>
    <property type="evidence" value="ECO:0007669"/>
    <property type="project" value="UniProtKB-UniRule"/>
</dbReference>
<evidence type="ECO:0000256" key="3">
    <source>
        <dbReference type="HAMAP-Rule" id="MF_02225"/>
    </source>
</evidence>
<dbReference type="GO" id="GO:0004632">
    <property type="term" value="F:phosphopantothenate--cysteine ligase activity"/>
    <property type="evidence" value="ECO:0007669"/>
    <property type="project" value="UniProtKB-UniRule"/>
</dbReference>
<comment type="similarity">
    <text evidence="3 4">In the N-terminal section; belongs to the HFCD (homo-oligomeric flavin containing Cys decarboxylase) superfamily.</text>
</comment>
<feature type="binding site" evidence="3">
    <location>
        <position position="307"/>
    </location>
    <ligand>
        <name>CTP</name>
        <dbReference type="ChEBI" id="CHEBI:37563"/>
    </ligand>
</feature>
<dbReference type="GO" id="GO:0010181">
    <property type="term" value="F:FMN binding"/>
    <property type="evidence" value="ECO:0007669"/>
    <property type="project" value="UniProtKB-UniRule"/>
</dbReference>
<protein>
    <recommendedName>
        <fullName evidence="3">Coenzyme A biosynthesis bifunctional protein CoaBC</fullName>
    </recommendedName>
    <alternativeName>
        <fullName evidence="3">DNA/pantothenate metabolism flavoprotein</fullName>
    </alternativeName>
    <alternativeName>
        <fullName evidence="3">Phosphopantothenoylcysteine synthetase/decarboxylase</fullName>
        <shortName evidence="3">PPCS-PPCDC</shortName>
    </alternativeName>
    <domain>
        <recommendedName>
            <fullName evidence="3">Phosphopantothenoylcysteine decarboxylase</fullName>
            <shortName evidence="3">PPC decarboxylase</shortName>
            <shortName evidence="3">PPC-DC</shortName>
            <ecNumber evidence="3">4.1.1.36</ecNumber>
        </recommendedName>
        <alternativeName>
            <fullName evidence="3">CoaC</fullName>
        </alternativeName>
    </domain>
    <domain>
        <recommendedName>
            <fullName evidence="3">Phosphopantothenate--cysteine ligase</fullName>
            <ecNumber evidence="3">6.3.2.5</ecNumber>
        </recommendedName>
        <alternativeName>
            <fullName evidence="3">CoaB</fullName>
        </alternativeName>
        <alternativeName>
            <fullName evidence="3">Phosphopantothenoylcysteine synthetase</fullName>
            <shortName evidence="3">PPC synthetase</shortName>
            <shortName evidence="3">PPC-S</shortName>
        </alternativeName>
    </domain>
</protein>
<dbReference type="HAMAP" id="MF_02225">
    <property type="entry name" value="CoaBC"/>
    <property type="match status" value="1"/>
</dbReference>
<dbReference type="UniPathway" id="UPA00241">
    <property type="reaction ID" value="UER00353"/>
</dbReference>
<dbReference type="Pfam" id="PF04127">
    <property type="entry name" value="DFP"/>
    <property type="match status" value="1"/>
</dbReference>
<comment type="pathway">
    <text evidence="3 4">Cofactor biosynthesis; coenzyme A biosynthesis; CoA from (R)-pantothenate: step 3/5.</text>
</comment>
<gene>
    <name evidence="3" type="primary">coaBC</name>
    <name evidence="7" type="ORF">MEBOL_007839</name>
</gene>
<dbReference type="EMBL" id="CP022163">
    <property type="protein sequence ID" value="ATB34338.1"/>
    <property type="molecule type" value="Genomic_DNA"/>
</dbReference>
<dbReference type="InterPro" id="IPR035929">
    <property type="entry name" value="CoaB-like_sf"/>
</dbReference>
<feature type="binding site" evidence="3">
    <location>
        <position position="363"/>
    </location>
    <ligand>
        <name>CTP</name>
        <dbReference type="ChEBI" id="CHEBI:37563"/>
    </ligand>
</feature>
<keyword evidence="3" id="KW-0479">Metal-binding</keyword>
<dbReference type="Gene3D" id="3.40.50.10300">
    <property type="entry name" value="CoaB-like"/>
    <property type="match status" value="1"/>
</dbReference>
<comment type="caution">
    <text evidence="3">Lacks conserved residue(s) required for the propagation of feature annotation.</text>
</comment>
<feature type="domain" description="DNA/pantothenate metabolism flavoprotein C-terminal" evidence="6">
    <location>
        <begin position="204"/>
        <end position="413"/>
    </location>
</feature>
<dbReference type="Proteomes" id="UP000217289">
    <property type="component" value="Chromosome"/>
</dbReference>
<keyword evidence="2 3" id="KW-0456">Lyase</keyword>
<reference evidence="7 8" key="1">
    <citation type="submission" date="2017-06" db="EMBL/GenBank/DDBJ databases">
        <authorList>
            <person name="Kim H.J."/>
            <person name="Triplett B.A."/>
        </authorList>
    </citation>
    <scope>NUCLEOTIDE SEQUENCE [LARGE SCALE GENOMIC DNA]</scope>
    <source>
        <strain evidence="7 8">DSM 14713</strain>
    </source>
</reference>
<sequence>MPRLRARTPAHKEPGMDASGLQGRRVVVGVGGGIAAYKACELVRELGRAGAEVRVAMTEAAQQFVTPLSFQALSGHPVLTNYFDPSQEGNFGHLDLARWAELYVVAPATADLLARIRVGLGGDAVTTSLLAFRGPVLFAPAMNVAMWENERTQENIAALLATPRFHGVGPGAGMLACGDVGAGRLAEVRDIVAAAASLFAPGPLAGRRVLITAGPTREYLDPVRFISNPSTGKMGLALAEAARALGARVTVVLGPVGPVDRQGYEVVDVVSAEDMAREVFARVEDVDLFIASAAVSDWKPETRSEHKVKKSEGPEALTLVRTTDVLAEASRKVAGRARRPALVGFAAETQRVVEYARGKLERKGLDVIVANDVSAPGAGFGTETNQVTVLTRDGQERTLSGTKLEVARALLRSFLAYLPAAER</sequence>
<feature type="binding site" evidence="3">
    <location>
        <position position="359"/>
    </location>
    <ligand>
        <name>CTP</name>
        <dbReference type="ChEBI" id="CHEBI:37563"/>
    </ligand>
</feature>
<keyword evidence="3 4" id="KW-0436">Ligase</keyword>
<dbReference type="GO" id="GO:0046872">
    <property type="term" value="F:metal ion binding"/>
    <property type="evidence" value="ECO:0007669"/>
    <property type="project" value="UniProtKB-KW"/>
</dbReference>
<dbReference type="InterPro" id="IPR007085">
    <property type="entry name" value="DNA/pantothenate-metab_flavo_C"/>
</dbReference>
<keyword evidence="8" id="KW-1185">Reference proteome</keyword>
<evidence type="ECO:0000313" key="8">
    <source>
        <dbReference type="Proteomes" id="UP000217289"/>
    </source>
</evidence>
<accession>A0A250ISU7</accession>
<comment type="cofactor">
    <cofactor evidence="3">
        <name>Mg(2+)</name>
        <dbReference type="ChEBI" id="CHEBI:18420"/>
    </cofactor>
</comment>
<dbReference type="EC" id="6.3.2.5" evidence="3"/>
<keyword evidence="3" id="KW-0460">Magnesium</keyword>
<comment type="cofactor">
    <cofactor evidence="3">
        <name>FMN</name>
        <dbReference type="ChEBI" id="CHEBI:58210"/>
    </cofactor>
    <text evidence="3">Binds 1 FMN per subunit.</text>
</comment>
<keyword evidence="3 4" id="KW-0285">Flavoprotein</keyword>
<comment type="function">
    <text evidence="4">Catalyzes two steps in the biosynthesis of coenzyme A. In the first step cysteine is conjugated to 4'-phosphopantothenate to form 4-phosphopantothenoylcysteine, in the latter compound is decarboxylated to form 4'-phosphopantotheine.</text>
</comment>
<dbReference type="Pfam" id="PF02441">
    <property type="entry name" value="Flavoprotein"/>
    <property type="match status" value="1"/>
</dbReference>
<evidence type="ECO:0000256" key="1">
    <source>
        <dbReference type="ARBA" id="ARBA00022793"/>
    </source>
</evidence>
<dbReference type="EC" id="4.1.1.36" evidence="3"/>
<dbReference type="GO" id="GO:0015941">
    <property type="term" value="P:pantothenate catabolic process"/>
    <property type="evidence" value="ECO:0007669"/>
    <property type="project" value="InterPro"/>
</dbReference>
<feature type="region of interest" description="Phosphopantothenoylcysteine decarboxylase" evidence="3">
    <location>
        <begin position="1"/>
        <end position="208"/>
    </location>
</feature>
<evidence type="ECO:0000256" key="2">
    <source>
        <dbReference type="ARBA" id="ARBA00023239"/>
    </source>
</evidence>
<evidence type="ECO:0000259" key="5">
    <source>
        <dbReference type="Pfam" id="PF02441"/>
    </source>
</evidence>
<comment type="function">
    <text evidence="3">Catalyzes two sequential steps in the biosynthesis of coenzyme A. In the first step cysteine is conjugated to 4'-phosphopantothenate to form 4-phosphopantothenoylcysteine. In the second step the latter compound is decarboxylated to form 4'-phosphopantotheine.</text>
</comment>
<proteinExistence type="inferred from homology"/>
<evidence type="ECO:0000256" key="4">
    <source>
        <dbReference type="RuleBase" id="RU364078"/>
    </source>
</evidence>
<feature type="domain" description="Flavoprotein" evidence="5">
    <location>
        <begin position="25"/>
        <end position="195"/>
    </location>
</feature>
<dbReference type="SUPFAM" id="SSF52507">
    <property type="entry name" value="Homo-oligomeric flavin-containing Cys decarboxylases, HFCD"/>
    <property type="match status" value="1"/>
</dbReference>
<name>A0A250ISU7_9BACT</name>
<dbReference type="NCBIfam" id="TIGR00521">
    <property type="entry name" value="coaBC_dfp"/>
    <property type="match status" value="1"/>
</dbReference>
<dbReference type="InterPro" id="IPR036551">
    <property type="entry name" value="Flavin_trans-like"/>
</dbReference>
<dbReference type="AlphaFoldDB" id="A0A250ISU7"/>
<feature type="binding site" evidence="3">
    <location>
        <position position="297"/>
    </location>
    <ligand>
        <name>CTP</name>
        <dbReference type="ChEBI" id="CHEBI:37563"/>
    </ligand>
</feature>
<keyword evidence="3 4" id="KW-0288">FMN</keyword>